<dbReference type="EMBL" id="CP036426">
    <property type="protein sequence ID" value="QDV37628.1"/>
    <property type="molecule type" value="Genomic_DNA"/>
</dbReference>
<evidence type="ECO:0000313" key="1">
    <source>
        <dbReference type="EMBL" id="QDV37628.1"/>
    </source>
</evidence>
<name>A0A518H9V1_9BACT</name>
<dbReference type="Proteomes" id="UP000317835">
    <property type="component" value="Chromosome"/>
</dbReference>
<gene>
    <name evidence="1" type="ORF">ElP_55690</name>
</gene>
<dbReference type="RefSeq" id="WP_145275616.1">
    <property type="nucleotide sequence ID" value="NZ_CP036426.1"/>
</dbReference>
<evidence type="ECO:0000313" key="2">
    <source>
        <dbReference type="Proteomes" id="UP000317835"/>
    </source>
</evidence>
<keyword evidence="2" id="KW-1185">Reference proteome</keyword>
<dbReference type="AlphaFoldDB" id="A0A518H9V1"/>
<dbReference type="KEGG" id="tpla:ElP_55690"/>
<accession>A0A518H9V1</accession>
<proteinExistence type="predicted"/>
<sequence>MTHALKASIVFSLGTWWHVRQVRAHHRRYPEIRGEGRSRRAALDQLAHQLNRALDSAPGRGYRTGIERALDEIRSLRR</sequence>
<dbReference type="OrthoDB" id="9992602at2"/>
<protein>
    <submittedName>
        <fullName evidence="1">Uncharacterized protein</fullName>
    </submittedName>
</protein>
<organism evidence="1 2">
    <name type="scientific">Tautonia plasticadhaerens</name>
    <dbReference type="NCBI Taxonomy" id="2527974"/>
    <lineage>
        <taxon>Bacteria</taxon>
        <taxon>Pseudomonadati</taxon>
        <taxon>Planctomycetota</taxon>
        <taxon>Planctomycetia</taxon>
        <taxon>Isosphaerales</taxon>
        <taxon>Isosphaeraceae</taxon>
        <taxon>Tautonia</taxon>
    </lineage>
</organism>
<reference evidence="1 2" key="1">
    <citation type="submission" date="2019-02" db="EMBL/GenBank/DDBJ databases">
        <title>Deep-cultivation of Planctomycetes and their phenomic and genomic characterization uncovers novel biology.</title>
        <authorList>
            <person name="Wiegand S."/>
            <person name="Jogler M."/>
            <person name="Boedeker C."/>
            <person name="Pinto D."/>
            <person name="Vollmers J."/>
            <person name="Rivas-Marin E."/>
            <person name="Kohn T."/>
            <person name="Peeters S.H."/>
            <person name="Heuer A."/>
            <person name="Rast P."/>
            <person name="Oberbeckmann S."/>
            <person name="Bunk B."/>
            <person name="Jeske O."/>
            <person name="Meyerdierks A."/>
            <person name="Storesund J.E."/>
            <person name="Kallscheuer N."/>
            <person name="Luecker S."/>
            <person name="Lage O.M."/>
            <person name="Pohl T."/>
            <person name="Merkel B.J."/>
            <person name="Hornburger P."/>
            <person name="Mueller R.-W."/>
            <person name="Bruemmer F."/>
            <person name="Labrenz M."/>
            <person name="Spormann A.M."/>
            <person name="Op den Camp H."/>
            <person name="Overmann J."/>
            <person name="Amann R."/>
            <person name="Jetten M.S.M."/>
            <person name="Mascher T."/>
            <person name="Medema M.H."/>
            <person name="Devos D.P."/>
            <person name="Kaster A.-K."/>
            <person name="Ovreas L."/>
            <person name="Rohde M."/>
            <person name="Galperin M.Y."/>
            <person name="Jogler C."/>
        </authorList>
    </citation>
    <scope>NUCLEOTIDE SEQUENCE [LARGE SCALE GENOMIC DNA]</scope>
    <source>
        <strain evidence="1 2">ElP</strain>
    </source>
</reference>